<name>A0A2T1M203_9CHRO</name>
<organism evidence="4 5">
    <name type="scientific">Aphanothece hegewaldii CCALA 016</name>
    <dbReference type="NCBI Taxonomy" id="2107694"/>
    <lineage>
        <taxon>Bacteria</taxon>
        <taxon>Bacillati</taxon>
        <taxon>Cyanobacteriota</taxon>
        <taxon>Cyanophyceae</taxon>
        <taxon>Oscillatoriophycideae</taxon>
        <taxon>Chroococcales</taxon>
        <taxon>Aphanothecaceae</taxon>
        <taxon>Aphanothece</taxon>
    </lineage>
</organism>
<dbReference type="SUPFAM" id="SSF52833">
    <property type="entry name" value="Thioredoxin-like"/>
    <property type="match status" value="1"/>
</dbReference>
<accession>A0A2T1M203</accession>
<keyword evidence="3" id="KW-0411">Iron-sulfur</keyword>
<dbReference type="Gene3D" id="3.40.30.10">
    <property type="entry name" value="Glutaredoxin"/>
    <property type="match status" value="1"/>
</dbReference>
<dbReference type="AlphaFoldDB" id="A0A2T1M203"/>
<evidence type="ECO:0000256" key="2">
    <source>
        <dbReference type="ARBA" id="ARBA00023004"/>
    </source>
</evidence>
<evidence type="ECO:0000313" key="5">
    <source>
        <dbReference type="Proteomes" id="UP000239001"/>
    </source>
</evidence>
<dbReference type="PANTHER" id="PTHR43578:SF3">
    <property type="entry name" value="NADH-QUINONE OXIDOREDUCTASE SUBUNIT F"/>
    <property type="match status" value="1"/>
</dbReference>
<gene>
    <name evidence="4" type="ORF">C7H19_04220</name>
</gene>
<dbReference type="OrthoDB" id="465045at2"/>
<reference evidence="4 5" key="2">
    <citation type="submission" date="2018-03" db="EMBL/GenBank/DDBJ databases">
        <authorList>
            <person name="Keele B.F."/>
        </authorList>
    </citation>
    <scope>NUCLEOTIDE SEQUENCE [LARGE SCALE GENOMIC DNA]</scope>
    <source>
        <strain evidence="4 5">CCALA 016</strain>
    </source>
</reference>
<dbReference type="PANTHER" id="PTHR43578">
    <property type="entry name" value="NADH-QUINONE OXIDOREDUCTASE SUBUNIT F"/>
    <property type="match status" value="1"/>
</dbReference>
<dbReference type="Proteomes" id="UP000239001">
    <property type="component" value="Unassembled WGS sequence"/>
</dbReference>
<dbReference type="Pfam" id="PF01257">
    <property type="entry name" value="2Fe-2S_thioredx"/>
    <property type="match status" value="1"/>
</dbReference>
<comment type="caution">
    <text evidence="4">The sequence shown here is derived from an EMBL/GenBank/DDBJ whole genome shotgun (WGS) entry which is preliminary data.</text>
</comment>
<dbReference type="RefSeq" id="WP_106455642.1">
    <property type="nucleotide sequence ID" value="NZ_PXOH01000003.1"/>
</dbReference>
<evidence type="ECO:0000313" key="4">
    <source>
        <dbReference type="EMBL" id="PSF38720.1"/>
    </source>
</evidence>
<dbReference type="GO" id="GO:0046872">
    <property type="term" value="F:metal ion binding"/>
    <property type="evidence" value="ECO:0007669"/>
    <property type="project" value="UniProtKB-KW"/>
</dbReference>
<keyword evidence="5" id="KW-1185">Reference proteome</keyword>
<keyword evidence="2" id="KW-0408">Iron</keyword>
<reference evidence="4 5" key="1">
    <citation type="submission" date="2018-03" db="EMBL/GenBank/DDBJ databases">
        <title>The ancient ancestry and fast evolution of plastids.</title>
        <authorList>
            <person name="Moore K.R."/>
            <person name="Magnabosco C."/>
            <person name="Momper L."/>
            <person name="Gold D.A."/>
            <person name="Bosak T."/>
            <person name="Fournier G.P."/>
        </authorList>
    </citation>
    <scope>NUCLEOTIDE SEQUENCE [LARGE SCALE GENOMIC DNA]</scope>
    <source>
        <strain evidence="4 5">CCALA 016</strain>
    </source>
</reference>
<dbReference type="InterPro" id="IPR036249">
    <property type="entry name" value="Thioredoxin-like_sf"/>
</dbReference>
<keyword evidence="1" id="KW-0479">Metal-binding</keyword>
<dbReference type="EMBL" id="PXOH01000003">
    <property type="protein sequence ID" value="PSF38720.1"/>
    <property type="molecule type" value="Genomic_DNA"/>
</dbReference>
<protein>
    <submittedName>
        <fullName evidence="4">(Fe-S)-binding protein</fullName>
    </submittedName>
</protein>
<evidence type="ECO:0000256" key="3">
    <source>
        <dbReference type="ARBA" id="ARBA00023014"/>
    </source>
</evidence>
<proteinExistence type="predicted"/>
<dbReference type="CDD" id="cd02980">
    <property type="entry name" value="TRX_Fd_family"/>
    <property type="match status" value="1"/>
</dbReference>
<evidence type="ECO:0000256" key="1">
    <source>
        <dbReference type="ARBA" id="ARBA00022723"/>
    </source>
</evidence>
<sequence length="202" mass="22890">MSKFREQVQDFQITAQLIGFVIKDGYKIKYVRVSFSDWEYWIKPEKEIRNTLNTAIAPGTFLEIMGTSEWKSGKLKLKADHIKIFDSEINTKINSSPSFVVETPITPAKTNKACVLVCQKSTCWKRGGQEVCQAIENTIQNHGLTEQVQVKLTGCLKQCKQGPNVVVMPDKARYSNVRPQEIDSLFDKHFATTAQLSTVSNR</sequence>
<dbReference type="GO" id="GO:0051536">
    <property type="term" value="F:iron-sulfur cluster binding"/>
    <property type="evidence" value="ECO:0007669"/>
    <property type="project" value="UniProtKB-KW"/>
</dbReference>